<dbReference type="InterPro" id="IPR027417">
    <property type="entry name" value="P-loop_NTPase"/>
</dbReference>
<name>A0A1H3MFP9_9FIRM</name>
<dbReference type="Pfam" id="PF01656">
    <property type="entry name" value="CbiA"/>
    <property type="match status" value="1"/>
</dbReference>
<accession>A0A1H3MFP9</accession>
<feature type="domain" description="4Fe-4S ferredoxin-type" evidence="4">
    <location>
        <begin position="68"/>
        <end position="97"/>
    </location>
</feature>
<dbReference type="InterPro" id="IPR017900">
    <property type="entry name" value="4Fe4S_Fe_S_CS"/>
</dbReference>
<feature type="domain" description="4Fe-4S ferredoxin-type" evidence="4">
    <location>
        <begin position="98"/>
        <end position="126"/>
    </location>
</feature>
<proteinExistence type="predicted"/>
<keyword evidence="6" id="KW-1185">Reference proteome</keyword>
<dbReference type="AlphaFoldDB" id="A0A1H3MFP9"/>
<evidence type="ECO:0000256" key="2">
    <source>
        <dbReference type="ARBA" id="ARBA00023004"/>
    </source>
</evidence>
<dbReference type="STRING" id="159292.SAMN05192546_104107"/>
<evidence type="ECO:0000259" key="4">
    <source>
        <dbReference type="PROSITE" id="PS51379"/>
    </source>
</evidence>
<evidence type="ECO:0000313" key="6">
    <source>
        <dbReference type="Proteomes" id="UP000199230"/>
    </source>
</evidence>
<reference evidence="5 6" key="1">
    <citation type="submission" date="2016-10" db="EMBL/GenBank/DDBJ databases">
        <authorList>
            <person name="de Groot N.N."/>
        </authorList>
    </citation>
    <scope>NUCLEOTIDE SEQUENCE [LARGE SCALE GENOMIC DNA]</scope>
    <source>
        <strain evidence="5 6">APO</strain>
    </source>
</reference>
<gene>
    <name evidence="5" type="ORF">SAMN05192546_104107</name>
</gene>
<dbReference type="RefSeq" id="WP_242870057.1">
    <property type="nucleotide sequence ID" value="NZ_FNPV01000004.1"/>
</dbReference>
<dbReference type="GO" id="GO:0051536">
    <property type="term" value="F:iron-sulfur cluster binding"/>
    <property type="evidence" value="ECO:0007669"/>
    <property type="project" value="UniProtKB-KW"/>
</dbReference>
<keyword evidence="1" id="KW-0479">Metal-binding</keyword>
<dbReference type="Pfam" id="PF00037">
    <property type="entry name" value="Fer4"/>
    <property type="match status" value="1"/>
</dbReference>
<dbReference type="EMBL" id="FNPV01000004">
    <property type="protein sequence ID" value="SDY75128.1"/>
    <property type="molecule type" value="Genomic_DNA"/>
</dbReference>
<dbReference type="PROSITE" id="PS00198">
    <property type="entry name" value="4FE4S_FER_1"/>
    <property type="match status" value="1"/>
</dbReference>
<dbReference type="PROSITE" id="PS51379">
    <property type="entry name" value="4FE4S_FER_2"/>
    <property type="match status" value="2"/>
</dbReference>
<evidence type="ECO:0000313" key="5">
    <source>
        <dbReference type="EMBL" id="SDY75128.1"/>
    </source>
</evidence>
<dbReference type="GO" id="GO:0046872">
    <property type="term" value="F:metal ion binding"/>
    <property type="evidence" value="ECO:0007669"/>
    <property type="project" value="UniProtKB-KW"/>
</dbReference>
<keyword evidence="2" id="KW-0408">Iron</keyword>
<keyword evidence="3" id="KW-0411">Iron-sulfur</keyword>
<protein>
    <submittedName>
        <fullName evidence="5">MinD superfamily P-loop ATPase, contains an inserted ferredoxin domain</fullName>
    </submittedName>
</protein>
<dbReference type="Gene3D" id="3.30.70.20">
    <property type="match status" value="1"/>
</dbReference>
<sequence>MPDSIVMGDDKMKIAVLSGKGGAGKTLVAINLAVTAEKGIYADCDVEEPNGHLFFKPKKCDSESVEVTIPVIDTEKCTACRQCVDFCRFNALAMIAGKVMLFEEICHSCGGCQLVCPEKAIHERKRSIGTVQSGHDGEIKVLTGILNTGEAAGVPIIKEILKKIPAKGNVFIDCPPGSACSVMESIQEADFCLLVAEPTIFGRDNLAMIHELVTLFDKPAGLLLNKVTDGENPSQMYGLEHHLPIMGKIPYDRELSTVNAAGNIVSREISKYEVFFRELLQRIEKEASHETSTGA</sequence>
<dbReference type="Gene3D" id="3.40.50.300">
    <property type="entry name" value="P-loop containing nucleotide triphosphate hydrolases"/>
    <property type="match status" value="1"/>
</dbReference>
<dbReference type="InterPro" id="IPR002586">
    <property type="entry name" value="CobQ/CobB/MinD/ParA_Nub-bd_dom"/>
</dbReference>
<evidence type="ECO:0000256" key="3">
    <source>
        <dbReference type="ARBA" id="ARBA00023014"/>
    </source>
</evidence>
<dbReference type="Proteomes" id="UP000199230">
    <property type="component" value="Unassembled WGS sequence"/>
</dbReference>
<organism evidence="5 6">
    <name type="scientific">Tindallia californiensis</name>
    <dbReference type="NCBI Taxonomy" id="159292"/>
    <lineage>
        <taxon>Bacteria</taxon>
        <taxon>Bacillati</taxon>
        <taxon>Bacillota</taxon>
        <taxon>Clostridia</taxon>
        <taxon>Peptostreptococcales</taxon>
        <taxon>Tindalliaceae</taxon>
        <taxon>Tindallia</taxon>
    </lineage>
</organism>
<dbReference type="InterPro" id="IPR017896">
    <property type="entry name" value="4Fe4S_Fe-S-bd"/>
</dbReference>
<dbReference type="PANTHER" id="PTHR43063">
    <property type="entry name" value="4FE-4S CLUSTER CONTAINING PARA FAMILY ATPASE PROTEIN"/>
    <property type="match status" value="1"/>
</dbReference>
<dbReference type="SUPFAM" id="SSF52540">
    <property type="entry name" value="P-loop containing nucleoside triphosphate hydrolases"/>
    <property type="match status" value="1"/>
</dbReference>
<evidence type="ECO:0000256" key="1">
    <source>
        <dbReference type="ARBA" id="ARBA00022723"/>
    </source>
</evidence>
<dbReference type="SUPFAM" id="SSF54862">
    <property type="entry name" value="4Fe-4S ferredoxins"/>
    <property type="match status" value="1"/>
</dbReference>
<dbReference type="PANTHER" id="PTHR43063:SF1">
    <property type="entry name" value="4FE-4S CLUSTER CONTAINING PARA FAMILY ATPASE PROTEIN"/>
    <property type="match status" value="1"/>
</dbReference>